<gene>
    <name evidence="2" type="ORF">Pdsh_06415</name>
</gene>
<dbReference type="SUPFAM" id="SSF109604">
    <property type="entry name" value="HD-domain/PDEase-like"/>
    <property type="match status" value="1"/>
</dbReference>
<comment type="caution">
    <text evidence="2">The sequence shown here is derived from an EMBL/GenBank/DDBJ whole genome shotgun (WGS) entry which is preliminary data.</text>
</comment>
<evidence type="ECO:0000313" key="2">
    <source>
        <dbReference type="EMBL" id="OWJ54649.1"/>
    </source>
</evidence>
<protein>
    <recommendedName>
        <fullName evidence="1">HD domain-containing protein</fullName>
    </recommendedName>
</protein>
<feature type="domain" description="HD" evidence="1">
    <location>
        <begin position="40"/>
        <end position="116"/>
    </location>
</feature>
<dbReference type="NCBIfam" id="TIGR00277">
    <property type="entry name" value="HDIG"/>
    <property type="match status" value="1"/>
</dbReference>
<accession>A0A211YNT5</accession>
<dbReference type="InterPro" id="IPR006675">
    <property type="entry name" value="HDIG_dom"/>
</dbReference>
<dbReference type="InterPro" id="IPR006674">
    <property type="entry name" value="HD_domain"/>
</dbReference>
<organism evidence="2 3">
    <name type="scientific">Pyrodictium delaneyi</name>
    <dbReference type="NCBI Taxonomy" id="1273541"/>
    <lineage>
        <taxon>Archaea</taxon>
        <taxon>Thermoproteota</taxon>
        <taxon>Thermoprotei</taxon>
        <taxon>Desulfurococcales</taxon>
        <taxon>Pyrodictiaceae</taxon>
        <taxon>Pyrodictium</taxon>
    </lineage>
</organism>
<evidence type="ECO:0000259" key="1">
    <source>
        <dbReference type="Pfam" id="PF01966"/>
    </source>
</evidence>
<dbReference type="CDD" id="cd00077">
    <property type="entry name" value="HDc"/>
    <property type="match status" value="1"/>
</dbReference>
<dbReference type="EMBL" id="NCQP01000003">
    <property type="protein sequence ID" value="OWJ54649.1"/>
    <property type="molecule type" value="Genomic_DNA"/>
</dbReference>
<dbReference type="Pfam" id="PF01966">
    <property type="entry name" value="HD"/>
    <property type="match status" value="1"/>
</dbReference>
<sequence length="290" mass="31490">MGGAPRVAAIPEEVRGLAARVLEVIDHEEEQFSGTRTLRGHSLLVAYYASAIAARLGLNPVAYYLAGLFHDYGKLEARARGLDEEEYTVTAARELLKRLGAPEEIVEAVTGVLSRGTTNDPVLGDADVLSKLGLRGLAEFVAKWTARGSDLVGMLVEGLPRELTVARNVDQYLCTMAAKELAQPLARETLEVYKRLLEEAEEALGLGLRLVEESIEGVIAVFVTLDRCPNCLRGGLEKRLEPRRGRVCRGYKLVHRCPSCGWVASGGVCLPRRQCSGLGSSRSLCPSCQD</sequence>
<keyword evidence="3" id="KW-1185">Reference proteome</keyword>
<dbReference type="Proteomes" id="UP000196694">
    <property type="component" value="Unassembled WGS sequence"/>
</dbReference>
<reference evidence="2 3" key="1">
    <citation type="submission" date="2017-05" db="EMBL/GenBank/DDBJ databases">
        <title>The draft genome of the hyperthermophilic archaeon 'Pyrodictium delaneyi strain Hulk', an iron and nitrate reducer, reveals the capacity for sulfate reduction.</title>
        <authorList>
            <person name="Demey L.M."/>
            <person name="Miller C."/>
            <person name="Manzella M."/>
            <person name="Reguera G."/>
            <person name="Kashefi K."/>
        </authorList>
    </citation>
    <scope>NUCLEOTIDE SEQUENCE [LARGE SCALE GENOMIC DNA]</scope>
    <source>
        <strain evidence="2 3">Hulk</strain>
    </source>
</reference>
<proteinExistence type="predicted"/>
<dbReference type="AlphaFoldDB" id="A0A211YNT5"/>
<evidence type="ECO:0000313" key="3">
    <source>
        <dbReference type="Proteomes" id="UP000196694"/>
    </source>
</evidence>
<dbReference type="InterPro" id="IPR003607">
    <property type="entry name" value="HD/PDEase_dom"/>
</dbReference>
<dbReference type="Gene3D" id="1.10.3210.10">
    <property type="entry name" value="Hypothetical protein af1432"/>
    <property type="match status" value="1"/>
</dbReference>
<name>A0A211YNT5_9CREN</name>